<protein>
    <recommendedName>
        <fullName evidence="9">EXPERA domain-containing protein</fullName>
    </recommendedName>
</protein>
<feature type="transmembrane region" description="Helical" evidence="5">
    <location>
        <begin position="40"/>
        <end position="66"/>
    </location>
</feature>
<evidence type="ECO:0000256" key="1">
    <source>
        <dbReference type="ARBA" id="ARBA00004127"/>
    </source>
</evidence>
<dbReference type="Proteomes" id="UP000013827">
    <property type="component" value="Unassembled WGS sequence"/>
</dbReference>
<dbReference type="AlphaFoldDB" id="A0A0D3KLX6"/>
<dbReference type="InterPro" id="IPR006838">
    <property type="entry name" value="ADTRP_AIG1"/>
</dbReference>
<sequence>MALPLAPSILCLSLSALAVFGAWLEPPCRFSMPVPTRYTGIWSFLTFQTNVISAGYFGICVVSALVPDTLLDPCVVTGFPLAFALDLLLTPLYYGLDHFNAENVKVRRKWIQGVEIDGTRMVYPYVEVAAHLQHAPGAVVALVAALCIQASPSRVACTVGPCSYLAFYLTQTIACRVATGAWVYPVLEDVQRAAGLVGVGAFILVVCAVGAVLAWVGKALVDARLAL</sequence>
<dbReference type="HOGENOM" id="CLU_1301715_0_0_1"/>
<comment type="subcellular location">
    <subcellularLocation>
        <location evidence="1">Endomembrane system</location>
        <topology evidence="1">Multi-pass membrane protein</topology>
    </subcellularLocation>
</comment>
<evidence type="ECO:0000313" key="8">
    <source>
        <dbReference type="Proteomes" id="UP000013827"/>
    </source>
</evidence>
<dbReference type="GO" id="GO:0012505">
    <property type="term" value="C:endomembrane system"/>
    <property type="evidence" value="ECO:0007669"/>
    <property type="project" value="UniProtKB-SubCell"/>
</dbReference>
<dbReference type="GO" id="GO:0016020">
    <property type="term" value="C:membrane"/>
    <property type="evidence" value="ECO:0007669"/>
    <property type="project" value="InterPro"/>
</dbReference>
<dbReference type="PANTHER" id="PTHR10989">
    <property type="entry name" value="ANDROGEN-INDUCED PROTEIN 1-RELATED"/>
    <property type="match status" value="1"/>
</dbReference>
<keyword evidence="8" id="KW-1185">Reference proteome</keyword>
<evidence type="ECO:0000256" key="4">
    <source>
        <dbReference type="ARBA" id="ARBA00023136"/>
    </source>
</evidence>
<proteinExistence type="predicted"/>
<keyword evidence="4 5" id="KW-0472">Membrane</keyword>
<feature type="transmembrane region" description="Helical" evidence="5">
    <location>
        <begin position="193"/>
        <end position="216"/>
    </location>
</feature>
<reference evidence="8" key="1">
    <citation type="journal article" date="2013" name="Nature">
        <title>Pan genome of the phytoplankton Emiliania underpins its global distribution.</title>
        <authorList>
            <person name="Read B.A."/>
            <person name="Kegel J."/>
            <person name="Klute M.J."/>
            <person name="Kuo A."/>
            <person name="Lefebvre S.C."/>
            <person name="Maumus F."/>
            <person name="Mayer C."/>
            <person name="Miller J."/>
            <person name="Monier A."/>
            <person name="Salamov A."/>
            <person name="Young J."/>
            <person name="Aguilar M."/>
            <person name="Claverie J.M."/>
            <person name="Frickenhaus S."/>
            <person name="Gonzalez K."/>
            <person name="Herman E.K."/>
            <person name="Lin Y.C."/>
            <person name="Napier J."/>
            <person name="Ogata H."/>
            <person name="Sarno A.F."/>
            <person name="Shmutz J."/>
            <person name="Schroeder D."/>
            <person name="de Vargas C."/>
            <person name="Verret F."/>
            <person name="von Dassow P."/>
            <person name="Valentin K."/>
            <person name="Van de Peer Y."/>
            <person name="Wheeler G."/>
            <person name="Dacks J.B."/>
            <person name="Delwiche C.F."/>
            <person name="Dyhrman S.T."/>
            <person name="Glockner G."/>
            <person name="John U."/>
            <person name="Richards T."/>
            <person name="Worden A.Z."/>
            <person name="Zhang X."/>
            <person name="Grigoriev I.V."/>
            <person name="Allen A.E."/>
            <person name="Bidle K."/>
            <person name="Borodovsky M."/>
            <person name="Bowler C."/>
            <person name="Brownlee C."/>
            <person name="Cock J.M."/>
            <person name="Elias M."/>
            <person name="Gladyshev V.N."/>
            <person name="Groth M."/>
            <person name="Guda C."/>
            <person name="Hadaegh A."/>
            <person name="Iglesias-Rodriguez M.D."/>
            <person name="Jenkins J."/>
            <person name="Jones B.M."/>
            <person name="Lawson T."/>
            <person name="Leese F."/>
            <person name="Lindquist E."/>
            <person name="Lobanov A."/>
            <person name="Lomsadze A."/>
            <person name="Malik S.B."/>
            <person name="Marsh M.E."/>
            <person name="Mackinder L."/>
            <person name="Mock T."/>
            <person name="Mueller-Roeber B."/>
            <person name="Pagarete A."/>
            <person name="Parker M."/>
            <person name="Probert I."/>
            <person name="Quesneville H."/>
            <person name="Raines C."/>
            <person name="Rensing S.A."/>
            <person name="Riano-Pachon D.M."/>
            <person name="Richier S."/>
            <person name="Rokitta S."/>
            <person name="Shiraiwa Y."/>
            <person name="Soanes D.M."/>
            <person name="van der Giezen M."/>
            <person name="Wahlund T.M."/>
            <person name="Williams B."/>
            <person name="Wilson W."/>
            <person name="Wolfe G."/>
            <person name="Wurch L.L."/>
        </authorList>
    </citation>
    <scope>NUCLEOTIDE SEQUENCE</scope>
</reference>
<evidence type="ECO:0000256" key="5">
    <source>
        <dbReference type="SAM" id="Phobius"/>
    </source>
</evidence>
<evidence type="ECO:0008006" key="9">
    <source>
        <dbReference type="Google" id="ProtNLM"/>
    </source>
</evidence>
<keyword evidence="2 5" id="KW-0812">Transmembrane</keyword>
<dbReference type="PaxDb" id="2903-EOD36761"/>
<feature type="chain" id="PRO_5044291863" description="EXPERA domain-containing protein" evidence="6">
    <location>
        <begin position="19"/>
        <end position="227"/>
    </location>
</feature>
<name>A0A0D3KLX6_EMIH1</name>
<dbReference type="EnsemblProtists" id="EOD36761">
    <property type="protein sequence ID" value="EOD36761"/>
    <property type="gene ID" value="EMIHUDRAFT_351831"/>
</dbReference>
<accession>A0A0D3KLX6</accession>
<evidence type="ECO:0000256" key="3">
    <source>
        <dbReference type="ARBA" id="ARBA00022989"/>
    </source>
</evidence>
<evidence type="ECO:0000256" key="6">
    <source>
        <dbReference type="SAM" id="SignalP"/>
    </source>
</evidence>
<dbReference type="PANTHER" id="PTHR10989:SF16">
    <property type="entry name" value="AT02829P-RELATED"/>
    <property type="match status" value="1"/>
</dbReference>
<feature type="signal peptide" evidence="6">
    <location>
        <begin position="1"/>
        <end position="18"/>
    </location>
</feature>
<dbReference type="GeneID" id="17282031"/>
<evidence type="ECO:0000313" key="7">
    <source>
        <dbReference type="EnsemblProtists" id="EOD36761"/>
    </source>
</evidence>
<keyword evidence="6" id="KW-0732">Signal</keyword>
<keyword evidence="3 5" id="KW-1133">Transmembrane helix</keyword>
<dbReference type="eggNOG" id="ENOG502SSAK">
    <property type="taxonomic scope" value="Eukaryota"/>
</dbReference>
<organism evidence="7 8">
    <name type="scientific">Emiliania huxleyi (strain CCMP1516)</name>
    <dbReference type="NCBI Taxonomy" id="280463"/>
    <lineage>
        <taxon>Eukaryota</taxon>
        <taxon>Haptista</taxon>
        <taxon>Haptophyta</taxon>
        <taxon>Prymnesiophyceae</taxon>
        <taxon>Isochrysidales</taxon>
        <taxon>Noelaerhabdaceae</taxon>
        <taxon>Emiliania</taxon>
    </lineage>
</organism>
<evidence type="ECO:0000256" key="2">
    <source>
        <dbReference type="ARBA" id="ARBA00022692"/>
    </source>
</evidence>
<dbReference type="Pfam" id="PF04750">
    <property type="entry name" value="Far-17a_AIG1"/>
    <property type="match status" value="1"/>
</dbReference>
<reference evidence="7" key="2">
    <citation type="submission" date="2024-10" db="UniProtKB">
        <authorList>
            <consortium name="EnsemblProtists"/>
        </authorList>
    </citation>
    <scope>IDENTIFICATION</scope>
</reference>
<dbReference type="RefSeq" id="XP_005789190.1">
    <property type="nucleotide sequence ID" value="XM_005789133.1"/>
</dbReference>
<dbReference type="KEGG" id="ehx:EMIHUDRAFT_351831"/>
<feature type="transmembrane region" description="Helical" evidence="5">
    <location>
        <begin position="73"/>
        <end position="94"/>
    </location>
</feature>